<reference evidence="1 2" key="1">
    <citation type="submission" date="2018-01" db="EMBL/GenBank/DDBJ databases">
        <authorList>
            <person name="Gaut B.S."/>
            <person name="Morton B.R."/>
            <person name="Clegg M.T."/>
            <person name="Duvall M.R."/>
        </authorList>
    </citation>
    <scope>NUCLEOTIDE SEQUENCE [LARGE SCALE GENOMIC DNA]</scope>
    <source>
        <strain evidence="1 2">HR-AY</strain>
    </source>
</reference>
<evidence type="ECO:0000313" key="2">
    <source>
        <dbReference type="Proteomes" id="UP000237310"/>
    </source>
</evidence>
<sequence>MNYKNCTHYNEVVRVLSENGSLEDVNFKLEDNIGCECKTEGDSVCELWVTLAFAHDLAPQFGIEHAEQTIANLDKRMKEIATMMVSNVGNKPESVEEIETISETNIDSQLFAALSEEKQKLIEQLLEMGDVTFIKSDSSRNKLIVKAISEMDLEQLEILTENYLSKYKREEFLKYIKSKFNEFKENNDTQLIAHSGSCNAYDCNIGTSGYTFIGNNSNSYCNIIFEQENGVCTDICKCNSFKVDDIFINKAREKKLDSYNFTDEELDDLPF</sequence>
<keyword evidence="2" id="KW-1185">Reference proteome</keyword>
<accession>A0A2S5AD05</accession>
<dbReference type="Proteomes" id="UP000237310">
    <property type="component" value="Unassembled WGS sequence"/>
</dbReference>
<name>A0A2S5AD05_9FLAO</name>
<dbReference type="OrthoDB" id="1327407at2"/>
<comment type="caution">
    <text evidence="1">The sequence shown here is derived from an EMBL/GenBank/DDBJ whole genome shotgun (WGS) entry which is preliminary data.</text>
</comment>
<proteinExistence type="predicted"/>
<organism evidence="1 2">
    <name type="scientific">Flavobacterium alvei</name>
    <dbReference type="NCBI Taxonomy" id="2080416"/>
    <lineage>
        <taxon>Bacteria</taxon>
        <taxon>Pseudomonadati</taxon>
        <taxon>Bacteroidota</taxon>
        <taxon>Flavobacteriia</taxon>
        <taxon>Flavobacteriales</taxon>
        <taxon>Flavobacteriaceae</taxon>
        <taxon>Flavobacterium</taxon>
    </lineage>
</organism>
<dbReference type="AlphaFoldDB" id="A0A2S5AD05"/>
<evidence type="ECO:0000313" key="1">
    <source>
        <dbReference type="EMBL" id="POY40292.1"/>
    </source>
</evidence>
<protein>
    <submittedName>
        <fullName evidence="1">Uncharacterized protein</fullName>
    </submittedName>
</protein>
<dbReference type="EMBL" id="PQVG01000003">
    <property type="protein sequence ID" value="POY40292.1"/>
    <property type="molecule type" value="Genomic_DNA"/>
</dbReference>
<gene>
    <name evidence="1" type="ORF">C3L50_06505</name>
</gene>
<dbReference type="RefSeq" id="WP_103805354.1">
    <property type="nucleotide sequence ID" value="NZ_PQVG01000003.1"/>
</dbReference>